<evidence type="ECO:0000256" key="2">
    <source>
        <dbReference type="ARBA" id="ARBA00004889"/>
    </source>
</evidence>
<dbReference type="Gene3D" id="3.40.50.2020">
    <property type="match status" value="1"/>
</dbReference>
<sequence>MNTKDLILKLYEINVVKFGEFKLKSGIMSPIYIDLRQIISYPEILKKVSNTLWDKIKNLKFDLICGVPYTAIPIATVISIEHNQTMIMRKKEVKDYGTKKAVEGVFTAGQTVILFDDLVTSGLSVFETIEPLEHEGLKVTDIVVLLDREQGGKDNLASKGYNLHSIFTISELLTVLLEDNKINQETYDNTTKFIKENQVKK</sequence>
<accession>A0A2M6W3Z1</accession>
<dbReference type="Pfam" id="PF00156">
    <property type="entry name" value="Pribosyltran"/>
    <property type="match status" value="1"/>
</dbReference>
<dbReference type="InterPro" id="IPR023031">
    <property type="entry name" value="OPRT"/>
</dbReference>
<comment type="function">
    <text evidence="9">Catalyzes the transfer of a ribosyl phosphate group from 5-phosphoribose 1-diphosphate to orotate, leading to the formation of orotidine monophosphate (OMP).</text>
</comment>
<keyword evidence="9" id="KW-0460">Magnesium</keyword>
<keyword evidence="4 9" id="KW-0808">Transferase</keyword>
<evidence type="ECO:0000256" key="9">
    <source>
        <dbReference type="HAMAP-Rule" id="MF_01208"/>
    </source>
</evidence>
<dbReference type="GO" id="GO:0019856">
    <property type="term" value="P:pyrimidine nucleobase biosynthetic process"/>
    <property type="evidence" value="ECO:0007669"/>
    <property type="project" value="TreeGrafter"/>
</dbReference>
<evidence type="ECO:0000256" key="6">
    <source>
        <dbReference type="ARBA" id="ARBA00022975"/>
    </source>
</evidence>
<dbReference type="SUPFAM" id="SSF53271">
    <property type="entry name" value="PRTase-like"/>
    <property type="match status" value="1"/>
</dbReference>
<comment type="caution">
    <text evidence="11">The sequence shown here is derived from an EMBL/GenBank/DDBJ whole genome shotgun (WGS) entry which is preliminary data.</text>
</comment>
<keyword evidence="7" id="KW-0456">Lyase</keyword>
<dbReference type="GO" id="GO:0004590">
    <property type="term" value="F:orotidine-5'-phosphate decarboxylase activity"/>
    <property type="evidence" value="ECO:0007669"/>
    <property type="project" value="TreeGrafter"/>
</dbReference>
<feature type="binding site" description="in other chain" evidence="9">
    <location>
        <position position="91"/>
    </location>
    <ligand>
        <name>5-phospho-alpha-D-ribose 1-diphosphate</name>
        <dbReference type="ChEBI" id="CHEBI:58017"/>
        <note>ligand shared between dimeric partners</note>
    </ligand>
</feature>
<comment type="cofactor">
    <cofactor evidence="9">
        <name>Mg(2+)</name>
        <dbReference type="ChEBI" id="CHEBI:18420"/>
    </cofactor>
</comment>
<dbReference type="UniPathway" id="UPA00070">
    <property type="reaction ID" value="UER00119"/>
</dbReference>
<keyword evidence="3 9" id="KW-0328">Glycosyltransferase</keyword>
<evidence type="ECO:0000256" key="3">
    <source>
        <dbReference type="ARBA" id="ARBA00022676"/>
    </source>
</evidence>
<evidence type="ECO:0000256" key="4">
    <source>
        <dbReference type="ARBA" id="ARBA00022679"/>
    </source>
</evidence>
<protein>
    <recommendedName>
        <fullName evidence="9">Orotate phosphoribosyltransferase</fullName>
        <shortName evidence="9">OPRT</shortName>
        <shortName evidence="9">OPRTase</shortName>
        <ecNumber evidence="9">2.4.2.10</ecNumber>
    </recommendedName>
</protein>
<comment type="catalytic activity">
    <reaction evidence="9">
        <text>orotidine 5'-phosphate + diphosphate = orotate + 5-phospho-alpha-D-ribose 1-diphosphate</text>
        <dbReference type="Rhea" id="RHEA:10380"/>
        <dbReference type="ChEBI" id="CHEBI:30839"/>
        <dbReference type="ChEBI" id="CHEBI:33019"/>
        <dbReference type="ChEBI" id="CHEBI:57538"/>
        <dbReference type="ChEBI" id="CHEBI:58017"/>
        <dbReference type="EC" id="2.4.2.10"/>
    </reaction>
</comment>
<feature type="domain" description="Phosphoribosyltransferase" evidence="10">
    <location>
        <begin position="39"/>
        <end position="155"/>
    </location>
</feature>
<evidence type="ECO:0000313" key="12">
    <source>
        <dbReference type="Proteomes" id="UP000231183"/>
    </source>
</evidence>
<name>A0A2M6W3Z1_9BACT</name>
<organism evidence="11 12">
    <name type="scientific">Candidatus Magasanikbacteria bacterium CG10_big_fil_rev_8_21_14_0_10_40_10</name>
    <dbReference type="NCBI Taxonomy" id="1974648"/>
    <lineage>
        <taxon>Bacteria</taxon>
        <taxon>Candidatus Magasanikiibacteriota</taxon>
    </lineage>
</organism>
<proteinExistence type="inferred from homology"/>
<feature type="binding site" description="in other chain" evidence="9">
    <location>
        <position position="24"/>
    </location>
    <ligand>
        <name>5-phospho-alpha-D-ribose 1-diphosphate</name>
        <dbReference type="ChEBI" id="CHEBI:58017"/>
        <note>ligand shared between dimeric partners</note>
    </ligand>
</feature>
<dbReference type="FunFam" id="3.40.50.2020:FF:000025">
    <property type="entry name" value="Uridine monophosphate synthetase"/>
    <property type="match status" value="1"/>
</dbReference>
<dbReference type="PANTHER" id="PTHR19278">
    <property type="entry name" value="OROTATE PHOSPHORIBOSYLTRANSFERASE"/>
    <property type="match status" value="1"/>
</dbReference>
<dbReference type="AlphaFoldDB" id="A0A2M6W3Z1"/>
<feature type="binding site" evidence="9">
    <location>
        <position position="94"/>
    </location>
    <ligand>
        <name>5-phospho-alpha-D-ribose 1-diphosphate</name>
        <dbReference type="ChEBI" id="CHEBI:58017"/>
        <note>ligand shared between dimeric partners</note>
    </ligand>
</feature>
<dbReference type="HAMAP" id="MF_01208">
    <property type="entry name" value="PyrE"/>
    <property type="match status" value="1"/>
</dbReference>
<keyword evidence="8" id="KW-0511">Multifunctional enzyme</keyword>
<keyword evidence="6 9" id="KW-0665">Pyrimidine biosynthesis</keyword>
<evidence type="ECO:0000256" key="1">
    <source>
        <dbReference type="ARBA" id="ARBA00004861"/>
    </source>
</evidence>
<evidence type="ECO:0000256" key="7">
    <source>
        <dbReference type="ARBA" id="ARBA00023239"/>
    </source>
</evidence>
<dbReference type="EC" id="2.4.2.10" evidence="9"/>
<evidence type="ECO:0000259" key="10">
    <source>
        <dbReference type="Pfam" id="PF00156"/>
    </source>
</evidence>
<comment type="caution">
    <text evidence="9">Lacks conserved residue(s) required for the propagation of feature annotation.</text>
</comment>
<dbReference type="Proteomes" id="UP000231183">
    <property type="component" value="Unassembled WGS sequence"/>
</dbReference>
<dbReference type="GO" id="GO:0000287">
    <property type="term" value="F:magnesium ion binding"/>
    <property type="evidence" value="ECO:0007669"/>
    <property type="project" value="UniProtKB-UniRule"/>
</dbReference>
<dbReference type="InterPro" id="IPR004467">
    <property type="entry name" value="Or_phspho_trans_dom"/>
</dbReference>
<dbReference type="CDD" id="cd06223">
    <property type="entry name" value="PRTases_typeI"/>
    <property type="match status" value="1"/>
</dbReference>
<dbReference type="NCBIfam" id="NF010382">
    <property type="entry name" value="PRK13809.1"/>
    <property type="match status" value="1"/>
</dbReference>
<comment type="similarity">
    <text evidence="9">Belongs to the purine/pyrimidine phosphoribosyltransferase family. PyrE subfamily.</text>
</comment>
<dbReference type="NCBIfam" id="TIGR00336">
    <property type="entry name" value="pyrE"/>
    <property type="match status" value="1"/>
</dbReference>
<evidence type="ECO:0000256" key="8">
    <source>
        <dbReference type="ARBA" id="ARBA00023268"/>
    </source>
</evidence>
<dbReference type="InterPro" id="IPR000836">
    <property type="entry name" value="PRTase_dom"/>
</dbReference>
<evidence type="ECO:0000256" key="5">
    <source>
        <dbReference type="ARBA" id="ARBA00022793"/>
    </source>
</evidence>
<keyword evidence="5" id="KW-0210">Decarboxylase</keyword>
<feature type="binding site" description="in other chain" evidence="9">
    <location>
        <begin position="116"/>
        <end position="124"/>
    </location>
    <ligand>
        <name>5-phospho-alpha-D-ribose 1-diphosphate</name>
        <dbReference type="ChEBI" id="CHEBI:58017"/>
        <note>ligand shared between dimeric partners</note>
    </ligand>
</feature>
<dbReference type="GO" id="GO:0044205">
    <property type="term" value="P:'de novo' UMP biosynthetic process"/>
    <property type="evidence" value="ECO:0007669"/>
    <property type="project" value="UniProtKB-UniRule"/>
</dbReference>
<comment type="subunit">
    <text evidence="9">Homodimer.</text>
</comment>
<feature type="binding site" evidence="9">
    <location>
        <position position="148"/>
    </location>
    <ligand>
        <name>orotate</name>
        <dbReference type="ChEBI" id="CHEBI:30839"/>
    </ligand>
</feature>
<feature type="binding site" evidence="9">
    <location>
        <position position="120"/>
    </location>
    <ligand>
        <name>orotate</name>
        <dbReference type="ChEBI" id="CHEBI:30839"/>
    </ligand>
</feature>
<dbReference type="PANTHER" id="PTHR19278:SF9">
    <property type="entry name" value="URIDINE 5'-MONOPHOSPHATE SYNTHASE"/>
    <property type="match status" value="1"/>
</dbReference>
<reference evidence="12" key="1">
    <citation type="submission" date="2017-09" db="EMBL/GenBank/DDBJ databases">
        <title>Depth-based differentiation of microbial function through sediment-hosted aquifers and enrichment of novel symbionts in the deep terrestrial subsurface.</title>
        <authorList>
            <person name="Probst A.J."/>
            <person name="Ladd B."/>
            <person name="Jarett J.K."/>
            <person name="Geller-Mcgrath D.E."/>
            <person name="Sieber C.M.K."/>
            <person name="Emerson J.B."/>
            <person name="Anantharaman K."/>
            <person name="Thomas B.C."/>
            <person name="Malmstrom R."/>
            <person name="Stieglmeier M."/>
            <person name="Klingl A."/>
            <person name="Woyke T."/>
            <person name="Ryan C.M."/>
            <person name="Banfield J.F."/>
        </authorList>
    </citation>
    <scope>NUCLEOTIDE SEQUENCE [LARGE SCALE GENOMIC DNA]</scope>
</reference>
<dbReference type="GO" id="GO:0004588">
    <property type="term" value="F:orotate phosphoribosyltransferase activity"/>
    <property type="evidence" value="ECO:0007669"/>
    <property type="project" value="UniProtKB-UniRule"/>
</dbReference>
<comment type="pathway">
    <text evidence="1">Pyrimidine metabolism; UMP biosynthesis via de novo pathway; UMP from orotate: step 2/2.</text>
</comment>
<dbReference type="EMBL" id="PFBX01000026">
    <property type="protein sequence ID" value="PIT87465.1"/>
    <property type="molecule type" value="Genomic_DNA"/>
</dbReference>
<dbReference type="InterPro" id="IPR029057">
    <property type="entry name" value="PRTase-like"/>
</dbReference>
<gene>
    <name evidence="9" type="primary">pyrE</name>
    <name evidence="11" type="ORF">COU31_02745</name>
</gene>
<evidence type="ECO:0000313" key="11">
    <source>
        <dbReference type="EMBL" id="PIT87465.1"/>
    </source>
</evidence>
<comment type="pathway">
    <text evidence="2 9">Pyrimidine metabolism; UMP biosynthesis via de novo pathway; UMP from orotate: step 1/2.</text>
</comment>